<evidence type="ECO:0000313" key="10">
    <source>
        <dbReference type="EMBL" id="GCL41731.1"/>
    </source>
</evidence>
<evidence type="ECO:0000313" key="11">
    <source>
        <dbReference type="Proteomes" id="UP000299367"/>
    </source>
</evidence>
<feature type="transmembrane region" description="Helical" evidence="7">
    <location>
        <begin position="234"/>
        <end position="254"/>
    </location>
</feature>
<evidence type="ECO:0000259" key="9">
    <source>
        <dbReference type="Pfam" id="PF21082"/>
    </source>
</evidence>
<sequence>MILRFLAIAGTMAITIGSVNKATAQISPLPLVSTASIFIPRVDEKEYTKRANPLILVNKNSDGLQHNPKEANQEQQTRFLVQQGGIAAVSTLAIIAISWGMGRWQKRLSKNENKSIPPISTDTQPITTLLNQKQQQHLQEVKKRLFQIAQAGIWGGGTLIILGLFPYTKPLQIGILAIAQIPIKLTIVAVGTYVAIRFTYALIDHFTSTIVSGGALLTPETSARLELRISTFSGVTKSITTIIWVGAGSLLALTSLGIDIVPLLAGAGLVGVALSLASQNLIKDAINGFLIIFEDQYALGDMIKVGTVGGLVEKLNLRMTQVRDSEGRLITIPNSEVKIVANLSSRWSQADLTIPISYQDNVDEALTLIEDVGLEMSQDPQWQDQILEKPDVLGVEHFSDRGIMIRILIKTQPLKQLIVAREYRRRLKITLDAAGIYIPVPQQANWVNEV</sequence>
<dbReference type="OrthoDB" id="9809206at2"/>
<dbReference type="Gene3D" id="1.10.287.1260">
    <property type="match status" value="1"/>
</dbReference>
<dbReference type="AlphaFoldDB" id="A0A480AF68"/>
<comment type="subcellular location">
    <subcellularLocation>
        <location evidence="1">Cell membrane</location>
        <topology evidence="1">Multi-pass membrane protein</topology>
    </subcellularLocation>
</comment>
<evidence type="ECO:0000256" key="4">
    <source>
        <dbReference type="ARBA" id="ARBA00022692"/>
    </source>
</evidence>
<dbReference type="Pfam" id="PF00924">
    <property type="entry name" value="MS_channel_2nd"/>
    <property type="match status" value="1"/>
</dbReference>
<feature type="transmembrane region" description="Helical" evidence="7">
    <location>
        <begin position="145"/>
        <end position="167"/>
    </location>
</feature>
<dbReference type="InterPro" id="IPR006685">
    <property type="entry name" value="MscS_channel_2nd"/>
</dbReference>
<dbReference type="GO" id="GO:0008381">
    <property type="term" value="F:mechanosensitive monoatomic ion channel activity"/>
    <property type="evidence" value="ECO:0007669"/>
    <property type="project" value="InterPro"/>
</dbReference>
<protein>
    <recommendedName>
        <fullName evidence="12">MscS mechanosensitive ion channel</fullName>
    </recommendedName>
</protein>
<feature type="transmembrane region" description="Helical" evidence="7">
    <location>
        <begin position="173"/>
        <end position="196"/>
    </location>
</feature>
<dbReference type="PANTHER" id="PTHR30460">
    <property type="entry name" value="MODERATE CONDUCTANCE MECHANOSENSITIVE CHANNEL YBIO"/>
    <property type="match status" value="1"/>
</dbReference>
<dbReference type="Gene3D" id="2.30.30.60">
    <property type="match status" value="1"/>
</dbReference>
<comment type="similarity">
    <text evidence="2">Belongs to the MscS (TC 1.A.23) family.</text>
</comment>
<feature type="transmembrane region" description="Helical" evidence="7">
    <location>
        <begin position="260"/>
        <end position="277"/>
    </location>
</feature>
<dbReference type="Gene3D" id="3.30.70.100">
    <property type="match status" value="1"/>
</dbReference>
<evidence type="ECO:0008006" key="12">
    <source>
        <dbReference type="Google" id="ProtNLM"/>
    </source>
</evidence>
<dbReference type="InterPro" id="IPR049278">
    <property type="entry name" value="MS_channel_C"/>
</dbReference>
<evidence type="ECO:0000256" key="3">
    <source>
        <dbReference type="ARBA" id="ARBA00022475"/>
    </source>
</evidence>
<keyword evidence="5 7" id="KW-1133">Transmembrane helix</keyword>
<keyword evidence="3" id="KW-1003">Cell membrane</keyword>
<gene>
    <name evidence="10" type="ORF">NIES80_14280</name>
</gene>
<dbReference type="InterPro" id="IPR011066">
    <property type="entry name" value="MscS_channel_C_sf"/>
</dbReference>
<evidence type="ECO:0000256" key="1">
    <source>
        <dbReference type="ARBA" id="ARBA00004651"/>
    </source>
</evidence>
<comment type="caution">
    <text evidence="10">The sequence shown here is derived from an EMBL/GenBank/DDBJ whole genome shotgun (WGS) entry which is preliminary data.</text>
</comment>
<keyword evidence="4 7" id="KW-0812">Transmembrane</keyword>
<dbReference type="InterPro" id="IPR010920">
    <property type="entry name" value="LSM_dom_sf"/>
</dbReference>
<organism evidence="10 11">
    <name type="scientific">Dolichospermum planctonicum</name>
    <dbReference type="NCBI Taxonomy" id="136072"/>
    <lineage>
        <taxon>Bacteria</taxon>
        <taxon>Bacillati</taxon>
        <taxon>Cyanobacteriota</taxon>
        <taxon>Cyanophyceae</taxon>
        <taxon>Nostocales</taxon>
        <taxon>Aphanizomenonaceae</taxon>
        <taxon>Dolichospermum</taxon>
    </lineage>
</organism>
<evidence type="ECO:0000256" key="7">
    <source>
        <dbReference type="SAM" id="Phobius"/>
    </source>
</evidence>
<dbReference type="Proteomes" id="UP000299367">
    <property type="component" value="Unassembled WGS sequence"/>
</dbReference>
<feature type="transmembrane region" description="Helical" evidence="7">
    <location>
        <begin position="79"/>
        <end position="101"/>
    </location>
</feature>
<dbReference type="RefSeq" id="WP_137907432.1">
    <property type="nucleotide sequence ID" value="NZ_BJCF01000011.1"/>
</dbReference>
<dbReference type="GO" id="GO:0005886">
    <property type="term" value="C:plasma membrane"/>
    <property type="evidence" value="ECO:0007669"/>
    <property type="project" value="UniProtKB-SubCell"/>
</dbReference>
<dbReference type="PANTHER" id="PTHR30460:SF0">
    <property type="entry name" value="MODERATE CONDUCTANCE MECHANOSENSITIVE CHANNEL YBIO"/>
    <property type="match status" value="1"/>
</dbReference>
<name>A0A480AF68_9CYAN</name>
<evidence type="ECO:0000256" key="5">
    <source>
        <dbReference type="ARBA" id="ARBA00022989"/>
    </source>
</evidence>
<evidence type="ECO:0000259" key="8">
    <source>
        <dbReference type="Pfam" id="PF00924"/>
    </source>
</evidence>
<dbReference type="SUPFAM" id="SSF82861">
    <property type="entry name" value="Mechanosensitive channel protein MscS (YggB), transmembrane region"/>
    <property type="match status" value="1"/>
</dbReference>
<evidence type="ECO:0000256" key="6">
    <source>
        <dbReference type="ARBA" id="ARBA00023136"/>
    </source>
</evidence>
<dbReference type="InterPro" id="IPR045276">
    <property type="entry name" value="YbiO_bact"/>
</dbReference>
<dbReference type="Pfam" id="PF21082">
    <property type="entry name" value="MS_channel_3rd"/>
    <property type="match status" value="1"/>
</dbReference>
<dbReference type="EMBL" id="BJCF01000011">
    <property type="protein sequence ID" value="GCL41731.1"/>
    <property type="molecule type" value="Genomic_DNA"/>
</dbReference>
<dbReference type="SUPFAM" id="SSF82689">
    <property type="entry name" value="Mechanosensitive channel protein MscS (YggB), C-terminal domain"/>
    <property type="match status" value="1"/>
</dbReference>
<keyword evidence="6 7" id="KW-0472">Membrane</keyword>
<dbReference type="InterPro" id="IPR011014">
    <property type="entry name" value="MscS_channel_TM-2"/>
</dbReference>
<reference evidence="11" key="1">
    <citation type="submission" date="2019-02" db="EMBL/GenBank/DDBJ databases">
        <title>Draft genome sequence of Dolichospermum planctonicum NIES-80.</title>
        <authorList>
            <person name="Yamaguchi H."/>
            <person name="Suzuki S."/>
            <person name="Kawachi M."/>
        </authorList>
    </citation>
    <scope>NUCLEOTIDE SEQUENCE [LARGE SCALE GENOMIC DNA]</scope>
    <source>
        <strain evidence="11">NIES-80</strain>
    </source>
</reference>
<proteinExistence type="inferred from homology"/>
<accession>A0A480AF68</accession>
<dbReference type="InterPro" id="IPR023408">
    <property type="entry name" value="MscS_beta-dom_sf"/>
</dbReference>
<evidence type="ECO:0000256" key="2">
    <source>
        <dbReference type="ARBA" id="ARBA00008017"/>
    </source>
</evidence>
<feature type="domain" description="Mechanosensitive ion channel MscS C-terminal" evidence="9">
    <location>
        <begin position="351"/>
        <end position="436"/>
    </location>
</feature>
<dbReference type="SUPFAM" id="SSF50182">
    <property type="entry name" value="Sm-like ribonucleoproteins"/>
    <property type="match status" value="1"/>
</dbReference>
<feature type="domain" description="Mechanosensitive ion channel MscS" evidence="8">
    <location>
        <begin position="280"/>
        <end position="344"/>
    </location>
</feature>